<dbReference type="AlphaFoldDB" id="A0A1A8YKD0"/>
<keyword evidence="1" id="KW-1133">Transmembrane helix</keyword>
<evidence type="ECO:0000256" key="1">
    <source>
        <dbReference type="SAM" id="Phobius"/>
    </source>
</evidence>
<protein>
    <submittedName>
        <fullName evidence="2">Uncharacterized protein</fullName>
    </submittedName>
</protein>
<dbReference type="Proteomes" id="UP000078550">
    <property type="component" value="Unassembled WGS sequence"/>
</dbReference>
<keyword evidence="1" id="KW-0812">Transmembrane</keyword>
<evidence type="ECO:0000313" key="3">
    <source>
        <dbReference type="Proteomes" id="UP000078550"/>
    </source>
</evidence>
<proteinExistence type="predicted"/>
<keyword evidence="1" id="KW-0472">Membrane</keyword>
<evidence type="ECO:0000313" key="2">
    <source>
        <dbReference type="EMBL" id="SBT31985.1"/>
    </source>
</evidence>
<reference evidence="3" key="1">
    <citation type="submission" date="2016-05" db="EMBL/GenBank/DDBJ databases">
        <authorList>
            <person name="Naeem Raeece"/>
        </authorList>
    </citation>
    <scope>NUCLEOTIDE SEQUENCE [LARGE SCALE GENOMIC DNA]</scope>
</reference>
<feature type="transmembrane region" description="Helical" evidence="1">
    <location>
        <begin position="40"/>
        <end position="58"/>
    </location>
</feature>
<dbReference type="EMBL" id="FLRE01000027">
    <property type="protein sequence ID" value="SBT31985.1"/>
    <property type="molecule type" value="Genomic_DNA"/>
</dbReference>
<gene>
    <name evidence="2" type="ORF">POVWA2_007110</name>
</gene>
<sequence>MFLASPIAGLLSCGCAVMKLRSYAVTQFYSFDFFPFFRPFFLSPYFANTGHVTFVCNLGKKKKKTLTSAIQTVIGTAIGIAIGIAIGTSIASANTTEASVTEQFPYLPYSVKLCIFLYEKLNKFLIIS</sequence>
<accession>A0A1A8YKD0</accession>
<feature type="transmembrane region" description="Helical" evidence="1">
    <location>
        <begin position="70"/>
        <end position="91"/>
    </location>
</feature>
<name>A0A1A8YKD0_PLAOA</name>
<organism evidence="2 3">
    <name type="scientific">Plasmodium ovale wallikeri</name>
    <dbReference type="NCBI Taxonomy" id="864142"/>
    <lineage>
        <taxon>Eukaryota</taxon>
        <taxon>Sar</taxon>
        <taxon>Alveolata</taxon>
        <taxon>Apicomplexa</taxon>
        <taxon>Aconoidasida</taxon>
        <taxon>Haemosporida</taxon>
        <taxon>Plasmodiidae</taxon>
        <taxon>Plasmodium</taxon>
        <taxon>Plasmodium (Plasmodium)</taxon>
    </lineage>
</organism>